<dbReference type="InterPro" id="IPR025521">
    <property type="entry name" value="Neprosin_propep"/>
</dbReference>
<proteinExistence type="predicted"/>
<evidence type="ECO:0000259" key="2">
    <source>
        <dbReference type="PROSITE" id="PS52045"/>
    </source>
</evidence>
<gene>
    <name evidence="3" type="ORF">CTI12_AA409030</name>
</gene>
<name>A0A2U1M849_ARTAN</name>
<feature type="signal peptide" evidence="1">
    <location>
        <begin position="1"/>
        <end position="24"/>
    </location>
</feature>
<dbReference type="InterPro" id="IPR004314">
    <property type="entry name" value="Neprosin"/>
</dbReference>
<protein>
    <recommendedName>
        <fullName evidence="2">Neprosin PEP catalytic domain-containing protein</fullName>
    </recommendedName>
</protein>
<organism evidence="3 4">
    <name type="scientific">Artemisia annua</name>
    <name type="common">Sweet wormwood</name>
    <dbReference type="NCBI Taxonomy" id="35608"/>
    <lineage>
        <taxon>Eukaryota</taxon>
        <taxon>Viridiplantae</taxon>
        <taxon>Streptophyta</taxon>
        <taxon>Embryophyta</taxon>
        <taxon>Tracheophyta</taxon>
        <taxon>Spermatophyta</taxon>
        <taxon>Magnoliopsida</taxon>
        <taxon>eudicotyledons</taxon>
        <taxon>Gunneridae</taxon>
        <taxon>Pentapetalae</taxon>
        <taxon>asterids</taxon>
        <taxon>campanulids</taxon>
        <taxon>Asterales</taxon>
        <taxon>Asteraceae</taxon>
        <taxon>Asteroideae</taxon>
        <taxon>Anthemideae</taxon>
        <taxon>Artemisiinae</taxon>
        <taxon>Artemisia</taxon>
    </lineage>
</organism>
<feature type="chain" id="PRO_5015705578" description="Neprosin PEP catalytic domain-containing protein" evidence="1">
    <location>
        <begin position="25"/>
        <end position="407"/>
    </location>
</feature>
<feature type="domain" description="Neprosin PEP catalytic" evidence="2">
    <location>
        <begin position="156"/>
        <end position="407"/>
    </location>
</feature>
<dbReference type="InterPro" id="IPR053168">
    <property type="entry name" value="Glutamic_endopeptidase"/>
</dbReference>
<keyword evidence="1" id="KW-0732">Signal</keyword>
<dbReference type="EMBL" id="PKPP01006164">
    <property type="protein sequence ID" value="PWA57425.1"/>
    <property type="molecule type" value="Genomic_DNA"/>
</dbReference>
<evidence type="ECO:0000256" key="1">
    <source>
        <dbReference type="SAM" id="SignalP"/>
    </source>
</evidence>
<evidence type="ECO:0000313" key="4">
    <source>
        <dbReference type="Proteomes" id="UP000245207"/>
    </source>
</evidence>
<comment type="caution">
    <text evidence="3">The sequence shown here is derived from an EMBL/GenBank/DDBJ whole genome shotgun (WGS) entry which is preliminary data.</text>
</comment>
<dbReference type="OrthoDB" id="1858978at2759"/>
<dbReference type="PROSITE" id="PS52045">
    <property type="entry name" value="NEPROSIN_PEP_CD"/>
    <property type="match status" value="1"/>
</dbReference>
<dbReference type="STRING" id="35608.A0A2U1M849"/>
<dbReference type="Pfam" id="PF14365">
    <property type="entry name" value="Neprosin_AP"/>
    <property type="match status" value="1"/>
</dbReference>
<dbReference type="PANTHER" id="PTHR31589">
    <property type="entry name" value="PROTEIN, PUTATIVE (DUF239)-RELATED-RELATED"/>
    <property type="match status" value="1"/>
</dbReference>
<reference evidence="3 4" key="1">
    <citation type="journal article" date="2018" name="Mol. Plant">
        <title>The genome of Artemisia annua provides insight into the evolution of Asteraceae family and artemisinin biosynthesis.</title>
        <authorList>
            <person name="Shen Q."/>
            <person name="Zhang L."/>
            <person name="Liao Z."/>
            <person name="Wang S."/>
            <person name="Yan T."/>
            <person name="Shi P."/>
            <person name="Liu M."/>
            <person name="Fu X."/>
            <person name="Pan Q."/>
            <person name="Wang Y."/>
            <person name="Lv Z."/>
            <person name="Lu X."/>
            <person name="Zhang F."/>
            <person name="Jiang W."/>
            <person name="Ma Y."/>
            <person name="Chen M."/>
            <person name="Hao X."/>
            <person name="Li L."/>
            <person name="Tang Y."/>
            <person name="Lv G."/>
            <person name="Zhou Y."/>
            <person name="Sun X."/>
            <person name="Brodelius P.E."/>
            <person name="Rose J.K.C."/>
            <person name="Tang K."/>
        </authorList>
    </citation>
    <scope>NUCLEOTIDE SEQUENCE [LARGE SCALE GENOMIC DNA]</scope>
    <source>
        <strain evidence="4">cv. Huhao1</strain>
        <tissue evidence="3">Leaf</tissue>
    </source>
</reference>
<dbReference type="Pfam" id="PF03080">
    <property type="entry name" value="Neprosin"/>
    <property type="match status" value="1"/>
</dbReference>
<accession>A0A2U1M849</accession>
<evidence type="ECO:0000313" key="3">
    <source>
        <dbReference type="EMBL" id="PWA57425.1"/>
    </source>
</evidence>
<keyword evidence="4" id="KW-1185">Reference proteome</keyword>
<dbReference type="Gene3D" id="3.90.1320.10">
    <property type="entry name" value="Outer-capsid protein sigma 3, large lobe"/>
    <property type="match status" value="1"/>
</dbReference>
<dbReference type="AlphaFoldDB" id="A0A2U1M849"/>
<sequence length="407" mass="45368">MYAPTPPIICIFFLFFLLFTPVFPIQDVKNFKAKYKSFNSSIESKKMKLINDLLKKINKPFVKSIKSPDGDIIDCVLIHLQPAFDLPQLKGSLPMDPPELPIPNGHEQAEKESEIKQVWSSNGESCPNGTIPIRRTTASDILAFGSISNFGKKIRPNSLDTHEYALGSVEEGVYHGAKATFNLWKPNVTGVNEFSLSQMWLAYNVPNRLVNTVEAGWMVYPKLYKDNGTPRLFNFWTPDNYKTGCYNLNCPGFVQTTNKYSLGGALNPPSTYDGTQTIITIKMFKGMTGAWWLVVGDEALGYWPSYLFPDLHNNATDVHYGGEVISNIGLKHTSTQMGSGHFPEEGFGKAAYIRSMEVIDIEGRLQPASNLKLQNTHPNCYAVTSGFSDTWGNYIYFGGPGNNPKCP</sequence>
<dbReference type="PANTHER" id="PTHR31589:SF253">
    <property type="entry name" value="NEPROSIN"/>
    <property type="match status" value="1"/>
</dbReference>
<dbReference type="Proteomes" id="UP000245207">
    <property type="component" value="Unassembled WGS sequence"/>
</dbReference>